<dbReference type="Proteomes" id="UP001139028">
    <property type="component" value="Unassembled WGS sequence"/>
</dbReference>
<accession>A0A9X2EQ40</accession>
<dbReference type="AlphaFoldDB" id="A0A9X2EQ40"/>
<protein>
    <submittedName>
        <fullName evidence="2">Uncharacterized protein</fullName>
    </submittedName>
</protein>
<reference evidence="2" key="1">
    <citation type="journal article" date="2022" name="Arch. Microbiol.">
        <title>Microbulbifer okhotskensis sp. nov., isolated from a deep bottom sediment of the Okhotsk Sea.</title>
        <authorList>
            <person name="Romanenko L."/>
            <person name="Kurilenko V."/>
            <person name="Otstavnykh N."/>
            <person name="Velansky P."/>
            <person name="Isaeva M."/>
            <person name="Mikhailov V."/>
        </authorList>
    </citation>
    <scope>NUCLEOTIDE SEQUENCE</scope>
    <source>
        <strain evidence="2">OS29</strain>
    </source>
</reference>
<dbReference type="EMBL" id="JALBWM010000013">
    <property type="protein sequence ID" value="MCO1333668.1"/>
    <property type="molecule type" value="Genomic_DNA"/>
</dbReference>
<keyword evidence="1" id="KW-1133">Transmembrane helix</keyword>
<feature type="transmembrane region" description="Helical" evidence="1">
    <location>
        <begin position="82"/>
        <end position="99"/>
    </location>
</feature>
<keyword evidence="3" id="KW-1185">Reference proteome</keyword>
<sequence>MFFLKKINNRWSAFFLHLIVSFLIFLVLSSIIRFVWFPGFLFEVDGGLQGITLIAGVDIVVGPILTLLIFNVAKKELSRDMLIIAVMQFACICGGMAVVEHSRPIAVVFLDGKYVTVNRHSFEQSRMDMPGFDSFISGFGPAWVYVNLPDDSKDVIIQAWSFFGRNIATNTELYEPYENAIGRLTEYGILNDRGSVEIDYSGRYFFGVVDVNVASGEIVGLISKEKY</sequence>
<feature type="transmembrane region" description="Helical" evidence="1">
    <location>
        <begin position="48"/>
        <end position="70"/>
    </location>
</feature>
<keyword evidence="1" id="KW-0472">Membrane</keyword>
<evidence type="ECO:0000313" key="2">
    <source>
        <dbReference type="EMBL" id="MCO1333668.1"/>
    </source>
</evidence>
<feature type="transmembrane region" description="Helical" evidence="1">
    <location>
        <begin position="12"/>
        <end position="36"/>
    </location>
</feature>
<proteinExistence type="predicted"/>
<dbReference type="RefSeq" id="WP_252465112.1">
    <property type="nucleotide sequence ID" value="NZ_JALBWM010000013.1"/>
</dbReference>
<organism evidence="2 3">
    <name type="scientific">Microbulbifer okhotskensis</name>
    <dbReference type="NCBI Taxonomy" id="2926617"/>
    <lineage>
        <taxon>Bacteria</taxon>
        <taxon>Pseudomonadati</taxon>
        <taxon>Pseudomonadota</taxon>
        <taxon>Gammaproteobacteria</taxon>
        <taxon>Cellvibrionales</taxon>
        <taxon>Microbulbiferaceae</taxon>
        <taxon>Microbulbifer</taxon>
    </lineage>
</organism>
<comment type="caution">
    <text evidence="2">The sequence shown here is derived from an EMBL/GenBank/DDBJ whole genome shotgun (WGS) entry which is preliminary data.</text>
</comment>
<evidence type="ECO:0000313" key="3">
    <source>
        <dbReference type="Proteomes" id="UP001139028"/>
    </source>
</evidence>
<name>A0A9X2EQ40_9GAMM</name>
<keyword evidence="1" id="KW-0812">Transmembrane</keyword>
<evidence type="ECO:0000256" key="1">
    <source>
        <dbReference type="SAM" id="Phobius"/>
    </source>
</evidence>
<gene>
    <name evidence="2" type="ORF">MO867_04860</name>
</gene>